<keyword evidence="3" id="KW-1185">Reference proteome</keyword>
<evidence type="ECO:0008006" key="4">
    <source>
        <dbReference type="Google" id="ProtNLM"/>
    </source>
</evidence>
<evidence type="ECO:0000313" key="3">
    <source>
        <dbReference type="Proteomes" id="UP000030403"/>
    </source>
</evidence>
<dbReference type="AlphaFoldDB" id="A0A0A5GF25"/>
<dbReference type="EMBL" id="AVPF01000001">
    <property type="protein sequence ID" value="KGX91826.1"/>
    <property type="molecule type" value="Genomic_DNA"/>
</dbReference>
<proteinExistence type="predicted"/>
<feature type="transmembrane region" description="Helical" evidence="1">
    <location>
        <begin position="33"/>
        <end position="52"/>
    </location>
</feature>
<feature type="transmembrane region" description="Helical" evidence="1">
    <location>
        <begin position="82"/>
        <end position="104"/>
    </location>
</feature>
<evidence type="ECO:0000313" key="2">
    <source>
        <dbReference type="EMBL" id="KGX91826.1"/>
    </source>
</evidence>
<dbReference type="Proteomes" id="UP000030403">
    <property type="component" value="Unassembled WGS sequence"/>
</dbReference>
<dbReference type="RefSeq" id="WP_027445163.1">
    <property type="nucleotide sequence ID" value="NZ_AULJ01000001.1"/>
</dbReference>
<organism evidence="2 3">
    <name type="scientific">Pontibacillus marinus BH030004 = DSM 16465</name>
    <dbReference type="NCBI Taxonomy" id="1385511"/>
    <lineage>
        <taxon>Bacteria</taxon>
        <taxon>Bacillati</taxon>
        <taxon>Bacillota</taxon>
        <taxon>Bacilli</taxon>
        <taxon>Bacillales</taxon>
        <taxon>Bacillaceae</taxon>
        <taxon>Pontibacillus</taxon>
    </lineage>
</organism>
<sequence>MNHVKLLAVKWIASLIGLYLILGAGYGMSFGNVFLTTLVLVAGSYIAGDMLILPKTNNYVASIADFGLSYIIIYWMSDALTVGGNLVFTSLIASIGVTIIEFYFHYYVETNMDFNEEERQKPARLNYQTETAEELYPEEDE</sequence>
<dbReference type="STRING" id="1385511.GCA_000425225_00073"/>
<feature type="transmembrane region" description="Helical" evidence="1">
    <location>
        <begin position="7"/>
        <end position="27"/>
    </location>
</feature>
<evidence type="ECO:0000256" key="1">
    <source>
        <dbReference type="SAM" id="Phobius"/>
    </source>
</evidence>
<dbReference type="eggNOG" id="ENOG5032WK0">
    <property type="taxonomic scope" value="Bacteria"/>
</dbReference>
<keyword evidence="1" id="KW-1133">Transmembrane helix</keyword>
<protein>
    <recommendedName>
        <fullName evidence="4">Integral membrane protein</fullName>
    </recommendedName>
</protein>
<keyword evidence="1" id="KW-0472">Membrane</keyword>
<keyword evidence="1" id="KW-0812">Transmembrane</keyword>
<comment type="caution">
    <text evidence="2">The sequence shown here is derived from an EMBL/GenBank/DDBJ whole genome shotgun (WGS) entry which is preliminary data.</text>
</comment>
<accession>A0A0A5GF25</accession>
<dbReference type="InterPro" id="IPR019649">
    <property type="entry name" value="DUF2512"/>
</dbReference>
<gene>
    <name evidence="2" type="ORF">N783_00915</name>
</gene>
<feature type="transmembrane region" description="Helical" evidence="1">
    <location>
        <begin position="59"/>
        <end position="76"/>
    </location>
</feature>
<reference evidence="2 3" key="1">
    <citation type="submission" date="2013-08" db="EMBL/GenBank/DDBJ databases">
        <authorList>
            <person name="Huang J."/>
            <person name="Wang G."/>
        </authorList>
    </citation>
    <scope>NUCLEOTIDE SEQUENCE [LARGE SCALE GENOMIC DNA]</scope>
    <source>
        <strain evidence="2 3">BH030004</strain>
    </source>
</reference>
<name>A0A0A5GF25_9BACI</name>
<dbReference type="Pfam" id="PF10710">
    <property type="entry name" value="DUF2512"/>
    <property type="match status" value="1"/>
</dbReference>